<protein>
    <submittedName>
        <fullName evidence="1">Putative secreted protein</fullName>
    </submittedName>
</protein>
<reference evidence="1" key="1">
    <citation type="submission" date="2018-01" db="EMBL/GenBank/DDBJ databases">
        <title>An insight into the sialome of Amazonian anophelines.</title>
        <authorList>
            <person name="Ribeiro J.M."/>
            <person name="Scarpassa V."/>
            <person name="Calvo E."/>
        </authorList>
    </citation>
    <scope>NUCLEOTIDE SEQUENCE</scope>
</reference>
<proteinExistence type="predicted"/>
<dbReference type="EMBL" id="GGFL01010195">
    <property type="protein sequence ID" value="MBW74373.1"/>
    <property type="molecule type" value="Transcribed_RNA"/>
</dbReference>
<name>A0A2M4D9W9_ANODA</name>
<organism evidence="1">
    <name type="scientific">Anopheles darlingi</name>
    <name type="common">Mosquito</name>
    <dbReference type="NCBI Taxonomy" id="43151"/>
    <lineage>
        <taxon>Eukaryota</taxon>
        <taxon>Metazoa</taxon>
        <taxon>Ecdysozoa</taxon>
        <taxon>Arthropoda</taxon>
        <taxon>Hexapoda</taxon>
        <taxon>Insecta</taxon>
        <taxon>Pterygota</taxon>
        <taxon>Neoptera</taxon>
        <taxon>Endopterygota</taxon>
        <taxon>Diptera</taxon>
        <taxon>Nematocera</taxon>
        <taxon>Culicoidea</taxon>
        <taxon>Culicidae</taxon>
        <taxon>Anophelinae</taxon>
        <taxon>Anopheles</taxon>
    </lineage>
</organism>
<sequence>MTRMLRSIRILSAAGVVGPLAASAMILALILPALSAVITFSTAAGMKMSHCSYIRFSPSYGLAPGNPTIVPFSFL</sequence>
<dbReference type="AlphaFoldDB" id="A0A2M4D9W9"/>
<accession>A0A2M4D9W9</accession>
<evidence type="ECO:0000313" key="1">
    <source>
        <dbReference type="EMBL" id="MBW74373.1"/>
    </source>
</evidence>